<keyword evidence="2" id="KW-1185">Reference proteome</keyword>
<reference evidence="1" key="1">
    <citation type="journal article" date="2023" name="Nat. Commun.">
        <title>Diploid and tetraploid genomes of Acorus and the evolution of monocots.</title>
        <authorList>
            <person name="Ma L."/>
            <person name="Liu K.W."/>
            <person name="Li Z."/>
            <person name="Hsiao Y.Y."/>
            <person name="Qi Y."/>
            <person name="Fu T."/>
            <person name="Tang G.D."/>
            <person name="Zhang D."/>
            <person name="Sun W.H."/>
            <person name="Liu D.K."/>
            <person name="Li Y."/>
            <person name="Chen G.Z."/>
            <person name="Liu X.D."/>
            <person name="Liao X.Y."/>
            <person name="Jiang Y.T."/>
            <person name="Yu X."/>
            <person name="Hao Y."/>
            <person name="Huang J."/>
            <person name="Zhao X.W."/>
            <person name="Ke S."/>
            <person name="Chen Y.Y."/>
            <person name="Wu W.L."/>
            <person name="Hsu J.L."/>
            <person name="Lin Y.F."/>
            <person name="Huang M.D."/>
            <person name="Li C.Y."/>
            <person name="Huang L."/>
            <person name="Wang Z.W."/>
            <person name="Zhao X."/>
            <person name="Zhong W.Y."/>
            <person name="Peng D.H."/>
            <person name="Ahmad S."/>
            <person name="Lan S."/>
            <person name="Zhang J.S."/>
            <person name="Tsai W.C."/>
            <person name="Van de Peer Y."/>
            <person name="Liu Z.J."/>
        </authorList>
    </citation>
    <scope>NUCLEOTIDE SEQUENCE</scope>
    <source>
        <strain evidence="1">CP</strain>
    </source>
</reference>
<accession>A0AAV9EB85</accession>
<evidence type="ECO:0000313" key="2">
    <source>
        <dbReference type="Proteomes" id="UP001180020"/>
    </source>
</evidence>
<dbReference type="PANTHER" id="PTHR13304:SF0">
    <property type="entry name" value="GLYCOSYLPHOSPHATIDYLINOSITOL ANCHOR ATTACHMENT 1 PROTEIN"/>
    <property type="match status" value="1"/>
</dbReference>
<name>A0AAV9EB85_ACOCL</name>
<comment type="caution">
    <text evidence="1">The sequence shown here is derived from an EMBL/GenBank/DDBJ whole genome shotgun (WGS) entry which is preliminary data.</text>
</comment>
<reference evidence="1" key="2">
    <citation type="submission" date="2023-06" db="EMBL/GenBank/DDBJ databases">
        <authorList>
            <person name="Ma L."/>
            <person name="Liu K.-W."/>
            <person name="Li Z."/>
            <person name="Hsiao Y.-Y."/>
            <person name="Qi Y."/>
            <person name="Fu T."/>
            <person name="Tang G."/>
            <person name="Zhang D."/>
            <person name="Sun W.-H."/>
            <person name="Liu D.-K."/>
            <person name="Li Y."/>
            <person name="Chen G.-Z."/>
            <person name="Liu X.-D."/>
            <person name="Liao X.-Y."/>
            <person name="Jiang Y.-T."/>
            <person name="Yu X."/>
            <person name="Hao Y."/>
            <person name="Huang J."/>
            <person name="Zhao X.-W."/>
            <person name="Ke S."/>
            <person name="Chen Y.-Y."/>
            <person name="Wu W.-L."/>
            <person name="Hsu J.-L."/>
            <person name="Lin Y.-F."/>
            <person name="Huang M.-D."/>
            <person name="Li C.-Y."/>
            <person name="Huang L."/>
            <person name="Wang Z.-W."/>
            <person name="Zhao X."/>
            <person name="Zhong W.-Y."/>
            <person name="Peng D.-H."/>
            <person name="Ahmad S."/>
            <person name="Lan S."/>
            <person name="Zhang J.-S."/>
            <person name="Tsai W.-C."/>
            <person name="Van De Peer Y."/>
            <person name="Liu Z.-J."/>
        </authorList>
    </citation>
    <scope>NUCLEOTIDE SEQUENCE</scope>
    <source>
        <strain evidence="1">CP</strain>
        <tissue evidence="1">Leaves</tissue>
    </source>
</reference>
<dbReference type="AlphaFoldDB" id="A0AAV9EB85"/>
<protein>
    <submittedName>
        <fullName evidence="1">Uncharacterized protein</fullName>
    </submittedName>
</protein>
<dbReference type="GO" id="GO:0016255">
    <property type="term" value="P:attachment of GPI anchor to protein"/>
    <property type="evidence" value="ECO:0007669"/>
    <property type="project" value="TreeGrafter"/>
</dbReference>
<dbReference type="InterPro" id="IPR007246">
    <property type="entry name" value="Gaa1"/>
</dbReference>
<sequence length="79" mass="8325">MATAHPPKKKPRLLVRLGTFIVSHSVSVSVLCCLAGLLTLLLLPVLAKNTYVSENALMPDPVGESHVFGERCSRGGGIG</sequence>
<dbReference type="GO" id="GO:0042765">
    <property type="term" value="C:GPI-anchor transamidase complex"/>
    <property type="evidence" value="ECO:0007669"/>
    <property type="project" value="InterPro"/>
</dbReference>
<gene>
    <name evidence="1" type="ORF">QJS10_CPA09g00717</name>
</gene>
<dbReference type="EMBL" id="JAUJYO010000009">
    <property type="protein sequence ID" value="KAK1309608.1"/>
    <property type="molecule type" value="Genomic_DNA"/>
</dbReference>
<organism evidence="1 2">
    <name type="scientific">Acorus calamus</name>
    <name type="common">Sweet flag</name>
    <dbReference type="NCBI Taxonomy" id="4465"/>
    <lineage>
        <taxon>Eukaryota</taxon>
        <taxon>Viridiplantae</taxon>
        <taxon>Streptophyta</taxon>
        <taxon>Embryophyta</taxon>
        <taxon>Tracheophyta</taxon>
        <taxon>Spermatophyta</taxon>
        <taxon>Magnoliopsida</taxon>
        <taxon>Liliopsida</taxon>
        <taxon>Acoraceae</taxon>
        <taxon>Acorus</taxon>
    </lineage>
</organism>
<proteinExistence type="predicted"/>
<dbReference type="Proteomes" id="UP001180020">
    <property type="component" value="Unassembled WGS sequence"/>
</dbReference>
<evidence type="ECO:0000313" key="1">
    <source>
        <dbReference type="EMBL" id="KAK1309608.1"/>
    </source>
</evidence>
<dbReference type="PANTHER" id="PTHR13304">
    <property type="entry name" value="GLYCOSYLPHOSPHATIDYLINOSITOL ANCHOR ATTACHMENT 1 PROTEIN"/>
    <property type="match status" value="1"/>
</dbReference>